<evidence type="ECO:0000313" key="1">
    <source>
        <dbReference type="EMBL" id="CDY45482.1"/>
    </source>
</evidence>
<accession>A0A078I5W2</accession>
<dbReference type="Proteomes" id="UP000028999">
    <property type="component" value="Unassembled WGS sequence"/>
</dbReference>
<keyword evidence="2" id="KW-1185">Reference proteome</keyword>
<name>A0A078I5W2_BRANA</name>
<dbReference type="AlphaFoldDB" id="A0A078I5W2"/>
<protein>
    <submittedName>
        <fullName evidence="1">BnaCnng12410D protein</fullName>
    </submittedName>
</protein>
<evidence type="ECO:0000313" key="2">
    <source>
        <dbReference type="Proteomes" id="UP000028999"/>
    </source>
</evidence>
<dbReference type="PaxDb" id="3708-A0A078I5W2"/>
<reference evidence="1 2" key="1">
    <citation type="journal article" date="2014" name="Science">
        <title>Plant genetics. Early allopolyploid evolution in the post-Neolithic Brassica napus oilseed genome.</title>
        <authorList>
            <person name="Chalhoub B."/>
            <person name="Denoeud F."/>
            <person name="Liu S."/>
            <person name="Parkin I.A."/>
            <person name="Tang H."/>
            <person name="Wang X."/>
            <person name="Chiquet J."/>
            <person name="Belcram H."/>
            <person name="Tong C."/>
            <person name="Samans B."/>
            <person name="Correa M."/>
            <person name="Da Silva C."/>
            <person name="Just J."/>
            <person name="Falentin C."/>
            <person name="Koh C.S."/>
            <person name="Le Clainche I."/>
            <person name="Bernard M."/>
            <person name="Bento P."/>
            <person name="Noel B."/>
            <person name="Labadie K."/>
            <person name="Alberti A."/>
            <person name="Charles M."/>
            <person name="Arnaud D."/>
            <person name="Guo H."/>
            <person name="Daviaud C."/>
            <person name="Alamery S."/>
            <person name="Jabbari K."/>
            <person name="Zhao M."/>
            <person name="Edger P.P."/>
            <person name="Chelaifa H."/>
            <person name="Tack D."/>
            <person name="Lassalle G."/>
            <person name="Mestiri I."/>
            <person name="Schnel N."/>
            <person name="Le Paslier M.C."/>
            <person name="Fan G."/>
            <person name="Renault V."/>
            <person name="Bayer P.E."/>
            <person name="Golicz A.A."/>
            <person name="Manoli S."/>
            <person name="Lee T.H."/>
            <person name="Thi V.H."/>
            <person name="Chalabi S."/>
            <person name="Hu Q."/>
            <person name="Fan C."/>
            <person name="Tollenaere R."/>
            <person name="Lu Y."/>
            <person name="Battail C."/>
            <person name="Shen J."/>
            <person name="Sidebottom C.H."/>
            <person name="Wang X."/>
            <person name="Canaguier A."/>
            <person name="Chauveau A."/>
            <person name="Berard A."/>
            <person name="Deniot G."/>
            <person name="Guan M."/>
            <person name="Liu Z."/>
            <person name="Sun F."/>
            <person name="Lim Y.P."/>
            <person name="Lyons E."/>
            <person name="Town C.D."/>
            <person name="Bancroft I."/>
            <person name="Wang X."/>
            <person name="Meng J."/>
            <person name="Ma J."/>
            <person name="Pires J.C."/>
            <person name="King G.J."/>
            <person name="Brunel D."/>
            <person name="Delourme R."/>
            <person name="Renard M."/>
            <person name="Aury J.M."/>
            <person name="Adams K.L."/>
            <person name="Batley J."/>
            <person name="Snowdon R.J."/>
            <person name="Tost J."/>
            <person name="Edwards D."/>
            <person name="Zhou Y."/>
            <person name="Hua W."/>
            <person name="Sharpe A.G."/>
            <person name="Paterson A.H."/>
            <person name="Guan C."/>
            <person name="Wincker P."/>
        </authorList>
    </citation>
    <scope>NUCLEOTIDE SEQUENCE [LARGE SCALE GENOMIC DNA]</scope>
    <source>
        <strain evidence="2">cv. Darmor-bzh</strain>
    </source>
</reference>
<dbReference type="EMBL" id="LK032627">
    <property type="protein sequence ID" value="CDY45482.1"/>
    <property type="molecule type" value="Genomic_DNA"/>
</dbReference>
<proteinExistence type="predicted"/>
<gene>
    <name evidence="1" type="primary">BnaCnng12410D</name>
    <name evidence="1" type="ORF">GSBRNA2T00082122001</name>
</gene>
<organism evidence="1 2">
    <name type="scientific">Brassica napus</name>
    <name type="common">Rape</name>
    <dbReference type="NCBI Taxonomy" id="3708"/>
    <lineage>
        <taxon>Eukaryota</taxon>
        <taxon>Viridiplantae</taxon>
        <taxon>Streptophyta</taxon>
        <taxon>Embryophyta</taxon>
        <taxon>Tracheophyta</taxon>
        <taxon>Spermatophyta</taxon>
        <taxon>Magnoliopsida</taxon>
        <taxon>eudicotyledons</taxon>
        <taxon>Gunneridae</taxon>
        <taxon>Pentapetalae</taxon>
        <taxon>rosids</taxon>
        <taxon>malvids</taxon>
        <taxon>Brassicales</taxon>
        <taxon>Brassicaceae</taxon>
        <taxon>Brassiceae</taxon>
        <taxon>Brassica</taxon>
    </lineage>
</organism>
<dbReference type="Gramene" id="CDY45482">
    <property type="protein sequence ID" value="CDY45482"/>
    <property type="gene ID" value="GSBRNA2T00082122001"/>
</dbReference>
<sequence length="120" mass="13869">MPVFYKKAGKRAEFNGEKLLSKEGVTEKVGTVAATALTSEDLDVLRLTSQNSLNLRCFTREVRIWSVLFRRAMQQAEFYRNNVFRAYEKRVQPSIFICDFLDPGNLVLRVTDKDKVDYPV</sequence>